<evidence type="ECO:0000313" key="2">
    <source>
        <dbReference type="Proteomes" id="UP000015102"/>
    </source>
</evidence>
<dbReference type="Proteomes" id="UP000015102">
    <property type="component" value="Unassembled WGS sequence"/>
</dbReference>
<keyword evidence="2" id="KW-1185">Reference proteome</keyword>
<name>T1GEN9_MEGSC</name>
<dbReference type="HOGENOM" id="CLU_2549520_0_0_1"/>
<dbReference type="EnsemblMetazoa" id="MESCA001809-RA">
    <property type="protein sequence ID" value="MESCA001809-PA"/>
    <property type="gene ID" value="MESCA001809"/>
</dbReference>
<accession>T1GEN9</accession>
<dbReference type="AlphaFoldDB" id="T1GEN9"/>
<protein>
    <submittedName>
        <fullName evidence="1">Uncharacterized protein</fullName>
    </submittedName>
</protein>
<dbReference type="EMBL" id="CAQQ02185521">
    <property type="status" value="NOT_ANNOTATED_CDS"/>
    <property type="molecule type" value="Genomic_DNA"/>
</dbReference>
<reference evidence="1" key="2">
    <citation type="submission" date="2015-06" db="UniProtKB">
        <authorList>
            <consortium name="EnsemblMetazoa"/>
        </authorList>
    </citation>
    <scope>IDENTIFICATION</scope>
</reference>
<evidence type="ECO:0000313" key="1">
    <source>
        <dbReference type="EnsemblMetazoa" id="MESCA001809-PA"/>
    </source>
</evidence>
<organism evidence="1 2">
    <name type="scientific">Megaselia scalaris</name>
    <name type="common">Humpbacked fly</name>
    <name type="synonym">Phora scalaris</name>
    <dbReference type="NCBI Taxonomy" id="36166"/>
    <lineage>
        <taxon>Eukaryota</taxon>
        <taxon>Metazoa</taxon>
        <taxon>Ecdysozoa</taxon>
        <taxon>Arthropoda</taxon>
        <taxon>Hexapoda</taxon>
        <taxon>Insecta</taxon>
        <taxon>Pterygota</taxon>
        <taxon>Neoptera</taxon>
        <taxon>Endopterygota</taxon>
        <taxon>Diptera</taxon>
        <taxon>Brachycera</taxon>
        <taxon>Muscomorpha</taxon>
        <taxon>Platypezoidea</taxon>
        <taxon>Phoridae</taxon>
        <taxon>Megaseliini</taxon>
        <taxon>Megaselia</taxon>
    </lineage>
</organism>
<sequence length="83" mass="9358">MSFNSQHHAKQRSFKAEDLNCHHTLDLADAIMVTLHITKEVYVSMGQITELRVLSIITTKYLAWSDSYNATPSSLGNSLLYSL</sequence>
<dbReference type="EMBL" id="CAQQ02185522">
    <property type="status" value="NOT_ANNOTATED_CDS"/>
    <property type="molecule type" value="Genomic_DNA"/>
</dbReference>
<reference evidence="2" key="1">
    <citation type="submission" date="2013-02" db="EMBL/GenBank/DDBJ databases">
        <authorList>
            <person name="Hughes D."/>
        </authorList>
    </citation>
    <scope>NUCLEOTIDE SEQUENCE</scope>
    <source>
        <strain>Durham</strain>
        <strain evidence="2">NC isolate 2 -- Noor lab</strain>
    </source>
</reference>
<proteinExistence type="predicted"/>